<dbReference type="SUPFAM" id="SSF53850">
    <property type="entry name" value="Periplasmic binding protein-like II"/>
    <property type="match status" value="1"/>
</dbReference>
<sequence>MRLLLLINSKWQKLSSEIVEVMEGANGMSSQGLADVDLKMLRVFATVVDCGGYAAAQIRLNLSAPSISGYMSALERRLGMRLCRRGRGGFELTEKGAEVYRESQRLFAAIDDFTAVTGALRGRLLGNLKVGMIDCVISDPATVIHHAIRRFHGRRNEVHLELVVDRPQELQRAVLDGRLDLAFGFFPDPVDGLESRPLHDETLEFYCGHLHPLFPQEKVSPDDLQAHRVVARGYWRREDIARVGAVRHAATVYHMEAQALLILSGRYLGYLPCHYAAAWVDAGEMRSLLPEQLRYHSTFALITRRNPRPSLVLSTFLTDVEAAMNELAQPGKDRMRAAE</sequence>
<evidence type="ECO:0000256" key="3">
    <source>
        <dbReference type="ARBA" id="ARBA00023125"/>
    </source>
</evidence>
<keyword evidence="7" id="KW-1185">Reference proteome</keyword>
<dbReference type="Gene3D" id="1.10.10.10">
    <property type="entry name" value="Winged helix-like DNA-binding domain superfamily/Winged helix DNA-binding domain"/>
    <property type="match status" value="1"/>
</dbReference>
<proteinExistence type="inferred from homology"/>
<dbReference type="AlphaFoldDB" id="A0A1Y5R843"/>
<dbReference type="PANTHER" id="PTHR30126:SF98">
    <property type="entry name" value="HTH-TYPE TRANSCRIPTIONAL ACTIVATOR BAUR"/>
    <property type="match status" value="1"/>
</dbReference>
<organism evidence="6 7">
    <name type="scientific">Oceanibacterium hippocampi</name>
    <dbReference type="NCBI Taxonomy" id="745714"/>
    <lineage>
        <taxon>Bacteria</taxon>
        <taxon>Pseudomonadati</taxon>
        <taxon>Pseudomonadota</taxon>
        <taxon>Alphaproteobacteria</taxon>
        <taxon>Sneathiellales</taxon>
        <taxon>Sneathiellaceae</taxon>
        <taxon>Oceanibacterium</taxon>
    </lineage>
</organism>
<dbReference type="Proteomes" id="UP000193200">
    <property type="component" value="Unassembled WGS sequence"/>
</dbReference>
<evidence type="ECO:0000256" key="2">
    <source>
        <dbReference type="ARBA" id="ARBA00023015"/>
    </source>
</evidence>
<name>A0A1Y5R843_9PROT</name>
<dbReference type="InterPro" id="IPR036388">
    <property type="entry name" value="WH-like_DNA-bd_sf"/>
</dbReference>
<reference evidence="6 7" key="1">
    <citation type="submission" date="2017-03" db="EMBL/GenBank/DDBJ databases">
        <authorList>
            <person name="Afonso C.L."/>
            <person name="Miller P.J."/>
            <person name="Scott M.A."/>
            <person name="Spackman E."/>
            <person name="Goraichik I."/>
            <person name="Dimitrov K.M."/>
            <person name="Suarez D.L."/>
            <person name="Swayne D.E."/>
        </authorList>
    </citation>
    <scope>NUCLEOTIDE SEQUENCE [LARGE SCALE GENOMIC DNA]</scope>
    <source>
        <strain evidence="6 7">CECT 7691</strain>
    </source>
</reference>
<dbReference type="GO" id="GO:0000976">
    <property type="term" value="F:transcription cis-regulatory region binding"/>
    <property type="evidence" value="ECO:0007669"/>
    <property type="project" value="TreeGrafter"/>
</dbReference>
<dbReference type="InterPro" id="IPR000847">
    <property type="entry name" value="LysR_HTH_N"/>
</dbReference>
<accession>A0A1Y5R843</accession>
<dbReference type="CDD" id="cd05466">
    <property type="entry name" value="PBP2_LTTR_substrate"/>
    <property type="match status" value="1"/>
</dbReference>
<gene>
    <name evidence="6" type="primary">catM</name>
    <name evidence="6" type="ORF">OCH7691_00076</name>
</gene>
<evidence type="ECO:0000256" key="1">
    <source>
        <dbReference type="ARBA" id="ARBA00009437"/>
    </source>
</evidence>
<dbReference type="Pfam" id="PF03466">
    <property type="entry name" value="LysR_substrate"/>
    <property type="match status" value="1"/>
</dbReference>
<dbReference type="InterPro" id="IPR036390">
    <property type="entry name" value="WH_DNA-bd_sf"/>
</dbReference>
<evidence type="ECO:0000313" key="7">
    <source>
        <dbReference type="Proteomes" id="UP000193200"/>
    </source>
</evidence>
<feature type="domain" description="HTH lysR-type" evidence="5">
    <location>
        <begin position="36"/>
        <end position="93"/>
    </location>
</feature>
<evidence type="ECO:0000256" key="4">
    <source>
        <dbReference type="ARBA" id="ARBA00023163"/>
    </source>
</evidence>
<dbReference type="PANTHER" id="PTHR30126">
    <property type="entry name" value="HTH-TYPE TRANSCRIPTIONAL REGULATOR"/>
    <property type="match status" value="1"/>
</dbReference>
<evidence type="ECO:0000313" key="6">
    <source>
        <dbReference type="EMBL" id="SLN10991.1"/>
    </source>
</evidence>
<evidence type="ECO:0000259" key="5">
    <source>
        <dbReference type="PROSITE" id="PS50931"/>
    </source>
</evidence>
<keyword evidence="4" id="KW-0804">Transcription</keyword>
<dbReference type="SUPFAM" id="SSF46785">
    <property type="entry name" value="Winged helix' DNA-binding domain"/>
    <property type="match status" value="1"/>
</dbReference>
<dbReference type="InterPro" id="IPR005119">
    <property type="entry name" value="LysR_subst-bd"/>
</dbReference>
<keyword evidence="2" id="KW-0805">Transcription regulation</keyword>
<dbReference type="Gene3D" id="3.40.190.290">
    <property type="match status" value="1"/>
</dbReference>
<dbReference type="EMBL" id="FWFR01000001">
    <property type="protein sequence ID" value="SLN10991.1"/>
    <property type="molecule type" value="Genomic_DNA"/>
</dbReference>
<comment type="similarity">
    <text evidence="1">Belongs to the LysR transcriptional regulatory family.</text>
</comment>
<protein>
    <submittedName>
        <fullName evidence="6">HTH-type transcriptional regulator CatM</fullName>
    </submittedName>
</protein>
<dbReference type="OrthoDB" id="7506954at2"/>
<dbReference type="InParanoid" id="A0A1Y5R843"/>
<dbReference type="GO" id="GO:0003700">
    <property type="term" value="F:DNA-binding transcription factor activity"/>
    <property type="evidence" value="ECO:0007669"/>
    <property type="project" value="InterPro"/>
</dbReference>
<keyword evidence="3" id="KW-0238">DNA-binding</keyword>
<dbReference type="Pfam" id="PF00126">
    <property type="entry name" value="HTH_1"/>
    <property type="match status" value="1"/>
</dbReference>
<dbReference type="PROSITE" id="PS50931">
    <property type="entry name" value="HTH_LYSR"/>
    <property type="match status" value="1"/>
</dbReference>